<proteinExistence type="predicted"/>
<comment type="caution">
    <text evidence="1">The sequence shown here is derived from an EMBL/GenBank/DDBJ whole genome shotgun (WGS) entry which is preliminary data.</text>
</comment>
<keyword evidence="2" id="KW-1185">Reference proteome</keyword>
<protein>
    <submittedName>
        <fullName evidence="1">Uncharacterized protein</fullName>
    </submittedName>
</protein>
<accession>A0ACB7ZID1</accession>
<dbReference type="EMBL" id="CM037159">
    <property type="protein sequence ID" value="KAH7865597.1"/>
    <property type="molecule type" value="Genomic_DNA"/>
</dbReference>
<gene>
    <name evidence="1" type="ORF">Vadar_008745</name>
</gene>
<sequence length="168" mass="18718">MKKINTGKNFIQIRSQPTVTLDFTLPSTFDGPVLFHHPGVDSPSNSHQLHPPPPQTPPIRDPPSNGERGGSGDRNNASLVSKRWLRIEGQSRHCLTLDAKSELLSHVPSLFARFDAVTKLALRCDRPFRFPLTHIGGGLTMERMVVTGNLIPNDQVRCMEYHGVYRSS</sequence>
<dbReference type="Proteomes" id="UP000828048">
    <property type="component" value="Chromosome 9"/>
</dbReference>
<evidence type="ECO:0000313" key="2">
    <source>
        <dbReference type="Proteomes" id="UP000828048"/>
    </source>
</evidence>
<name>A0ACB7ZID1_9ERIC</name>
<organism evidence="1 2">
    <name type="scientific">Vaccinium darrowii</name>
    <dbReference type="NCBI Taxonomy" id="229202"/>
    <lineage>
        <taxon>Eukaryota</taxon>
        <taxon>Viridiplantae</taxon>
        <taxon>Streptophyta</taxon>
        <taxon>Embryophyta</taxon>
        <taxon>Tracheophyta</taxon>
        <taxon>Spermatophyta</taxon>
        <taxon>Magnoliopsida</taxon>
        <taxon>eudicotyledons</taxon>
        <taxon>Gunneridae</taxon>
        <taxon>Pentapetalae</taxon>
        <taxon>asterids</taxon>
        <taxon>Ericales</taxon>
        <taxon>Ericaceae</taxon>
        <taxon>Vaccinioideae</taxon>
        <taxon>Vaccinieae</taxon>
        <taxon>Vaccinium</taxon>
    </lineage>
</organism>
<evidence type="ECO:0000313" key="1">
    <source>
        <dbReference type="EMBL" id="KAH7865597.1"/>
    </source>
</evidence>
<reference evidence="1 2" key="1">
    <citation type="journal article" date="2021" name="Hortic Res">
        <title>High-quality reference genome and annotation aids understanding of berry development for evergreen blueberry (Vaccinium darrowii).</title>
        <authorList>
            <person name="Yu J."/>
            <person name="Hulse-Kemp A.M."/>
            <person name="Babiker E."/>
            <person name="Staton M."/>
        </authorList>
    </citation>
    <scope>NUCLEOTIDE SEQUENCE [LARGE SCALE GENOMIC DNA]</scope>
    <source>
        <strain evidence="2">cv. NJ 8807/NJ 8810</strain>
        <tissue evidence="1">Young leaf</tissue>
    </source>
</reference>